<reference evidence="5" key="1">
    <citation type="journal article" date="2019" name="Int. J. Syst. Evol. Microbiol.">
        <title>The Global Catalogue of Microorganisms (GCM) 10K type strain sequencing project: providing services to taxonomists for standard genome sequencing and annotation.</title>
        <authorList>
            <consortium name="The Broad Institute Genomics Platform"/>
            <consortium name="The Broad Institute Genome Sequencing Center for Infectious Disease"/>
            <person name="Wu L."/>
            <person name="Ma J."/>
        </authorList>
    </citation>
    <scope>NUCLEOTIDE SEQUENCE [LARGE SCALE GENOMIC DNA]</scope>
    <source>
        <strain evidence="5">JCM 17217</strain>
    </source>
</reference>
<protein>
    <recommendedName>
        <fullName evidence="6">Gliding motility-associated C-terminal domain-containing protein</fullName>
    </recommendedName>
</protein>
<dbReference type="EMBL" id="BAABDI010000014">
    <property type="protein sequence ID" value="GAA3977176.1"/>
    <property type="molecule type" value="Genomic_DNA"/>
</dbReference>
<dbReference type="Pfam" id="PF13585">
    <property type="entry name" value="CHU_C"/>
    <property type="match status" value="1"/>
</dbReference>
<evidence type="ECO:0000313" key="5">
    <source>
        <dbReference type="Proteomes" id="UP001501556"/>
    </source>
</evidence>
<dbReference type="Proteomes" id="UP001501556">
    <property type="component" value="Unassembled WGS sequence"/>
</dbReference>
<gene>
    <name evidence="4" type="ORF">GCM10022407_23160</name>
</gene>
<dbReference type="Pfam" id="PF13517">
    <property type="entry name" value="FG-GAP_3"/>
    <property type="match status" value="3"/>
</dbReference>
<dbReference type="InterPro" id="IPR028994">
    <property type="entry name" value="Integrin_alpha_N"/>
</dbReference>
<proteinExistence type="predicted"/>
<evidence type="ECO:0000256" key="2">
    <source>
        <dbReference type="SAM" id="MobiDB-lite"/>
    </source>
</evidence>
<sequence length="733" mass="72373">MPIHLHFYTLILGALGGLLLGASAHAQAPTLTGFTPAANDRAAPRSAGVVARFSQPLTAASATALKVFGSQRGGLRGGGIATVAGATLALSSASFEFQPGETVQATVTRGVAGTGGFLAQPWVQQFTVAVTGPGRGSFGGGSEVFRTDVLDVATGDVDGDGDLDLVVASAFSNTAQVVRNGGNASGSGTGTFSGSPQPVPTGTTPVSLVLADVDGDGDLDLLTANRFGNSVSVRLNGGNASGSGTGVFTGGQAVAVGTDPQSVAMGDVDGDGDLDLATANMQSNTVSVRLNGGDATGSGTGLFSNGTDVRVGIGPAGVALADVDGDGDLDLLSANYSGGSVSVRRNDGNARGATPGSFSGAQELLTGRYCTRVVAGDVNGDGAVDLVANGGPGRVSVLLNAGGSSPGEFAGARTYAVAGEPRAMALGDVDSDGDLDLVVAAATSTLAVLLNGSGAGTGSAGAFGTAQAVGVGGDAMAVALGDVDGDGDLDLLTANTVGSMTSVRLNQGTVPAPTLSIAGDSLLCNGGQIRLTAASNGAAAAAYRWSTGATTASLVVTLPGVYSVTATFGGGLTRTAVYRVHALVQSVRIAGDTASCPAPAAQLSAHAPGATALRWSTGDSTATIRVPGPGTYSVTAFYGSGCRVQARLSLPPCLVIPNIITPNGDRANERFVVDGLRPAGAALTIYNRWGASVFATAAYRNDWGAGVAPGVYYYVLRPVGTGTFYKGWVEVVQ</sequence>
<comment type="caution">
    <text evidence="4">The sequence shown here is derived from an EMBL/GenBank/DDBJ whole genome shotgun (WGS) entry which is preliminary data.</text>
</comment>
<keyword evidence="1 3" id="KW-0732">Signal</keyword>
<dbReference type="PANTHER" id="PTHR46580">
    <property type="entry name" value="SENSOR KINASE-RELATED"/>
    <property type="match status" value="1"/>
</dbReference>
<evidence type="ECO:0000313" key="4">
    <source>
        <dbReference type="EMBL" id="GAA3977176.1"/>
    </source>
</evidence>
<name>A0ABP7Q6M1_9BACT</name>
<dbReference type="Pfam" id="PF01839">
    <property type="entry name" value="FG-GAP"/>
    <property type="match status" value="1"/>
</dbReference>
<dbReference type="Gene3D" id="2.130.10.130">
    <property type="entry name" value="Integrin alpha, N-terminal"/>
    <property type="match status" value="2"/>
</dbReference>
<dbReference type="SUPFAM" id="SSF69318">
    <property type="entry name" value="Integrin alpha N-terminal domain"/>
    <property type="match status" value="2"/>
</dbReference>
<feature type="signal peptide" evidence="3">
    <location>
        <begin position="1"/>
        <end position="26"/>
    </location>
</feature>
<feature type="region of interest" description="Disordered" evidence="2">
    <location>
        <begin position="181"/>
        <end position="202"/>
    </location>
</feature>
<evidence type="ECO:0008006" key="6">
    <source>
        <dbReference type="Google" id="ProtNLM"/>
    </source>
</evidence>
<accession>A0ABP7Q6M1</accession>
<organism evidence="4 5">
    <name type="scientific">Hymenobacter antarcticus</name>
    <dbReference type="NCBI Taxonomy" id="486270"/>
    <lineage>
        <taxon>Bacteria</taxon>
        <taxon>Pseudomonadati</taxon>
        <taxon>Bacteroidota</taxon>
        <taxon>Cytophagia</taxon>
        <taxon>Cytophagales</taxon>
        <taxon>Hymenobacteraceae</taxon>
        <taxon>Hymenobacter</taxon>
    </lineage>
</organism>
<dbReference type="InterPro" id="IPR013517">
    <property type="entry name" value="FG-GAP"/>
</dbReference>
<dbReference type="PANTHER" id="PTHR46580:SF2">
    <property type="entry name" value="MAM DOMAIN-CONTAINING PROTEIN"/>
    <property type="match status" value="1"/>
</dbReference>
<feature type="chain" id="PRO_5046649330" description="Gliding motility-associated C-terminal domain-containing protein" evidence="3">
    <location>
        <begin position="27"/>
        <end position="733"/>
    </location>
</feature>
<keyword evidence="5" id="KW-1185">Reference proteome</keyword>
<evidence type="ECO:0000256" key="3">
    <source>
        <dbReference type="SAM" id="SignalP"/>
    </source>
</evidence>
<evidence type="ECO:0000256" key="1">
    <source>
        <dbReference type="ARBA" id="ARBA00022729"/>
    </source>
</evidence>